<dbReference type="SUPFAM" id="SSF53697">
    <property type="entry name" value="SIS domain"/>
    <property type="match status" value="1"/>
</dbReference>
<dbReference type="HOGENOM" id="CLU_055769_6_0_11"/>
<keyword evidence="2" id="KW-0238">DNA-binding</keyword>
<evidence type="ECO:0000256" key="2">
    <source>
        <dbReference type="ARBA" id="ARBA00023125"/>
    </source>
</evidence>
<feature type="domain" description="HTH rpiR-type" evidence="4">
    <location>
        <begin position="1"/>
        <end position="76"/>
    </location>
</feature>
<dbReference type="STRING" id="445975.COLSTE_02097"/>
<dbReference type="PROSITE" id="PS51071">
    <property type="entry name" value="HTH_RPIR"/>
    <property type="match status" value="1"/>
</dbReference>
<dbReference type="InterPro" id="IPR000281">
    <property type="entry name" value="HTH_RpiR"/>
</dbReference>
<dbReference type="PROSITE" id="PS51464">
    <property type="entry name" value="SIS"/>
    <property type="match status" value="1"/>
</dbReference>
<dbReference type="InterPro" id="IPR046348">
    <property type="entry name" value="SIS_dom_sf"/>
</dbReference>
<dbReference type="Pfam" id="PF01418">
    <property type="entry name" value="HTH_6"/>
    <property type="match status" value="1"/>
</dbReference>
<evidence type="ECO:0000313" key="6">
    <source>
        <dbReference type="EMBL" id="EEA89735.1"/>
    </source>
</evidence>
<dbReference type="InterPro" id="IPR001347">
    <property type="entry name" value="SIS_dom"/>
</dbReference>
<feature type="domain" description="SIS" evidence="5">
    <location>
        <begin position="115"/>
        <end position="252"/>
    </location>
</feature>
<evidence type="ECO:0000259" key="4">
    <source>
        <dbReference type="PROSITE" id="PS51071"/>
    </source>
</evidence>
<gene>
    <name evidence="6" type="ORF">COLSTE_02097</name>
</gene>
<keyword evidence="3" id="KW-0804">Transcription</keyword>
<dbReference type="CDD" id="cd05013">
    <property type="entry name" value="SIS_RpiR"/>
    <property type="match status" value="1"/>
</dbReference>
<dbReference type="PANTHER" id="PTHR30514:SF1">
    <property type="entry name" value="HTH-TYPE TRANSCRIPTIONAL REGULATOR HEXR-RELATED"/>
    <property type="match status" value="1"/>
</dbReference>
<dbReference type="AlphaFoldDB" id="B6GDB9"/>
<evidence type="ECO:0000259" key="5">
    <source>
        <dbReference type="PROSITE" id="PS51464"/>
    </source>
</evidence>
<name>B6GDB9_9ACTN</name>
<keyword evidence="7" id="KW-1185">Reference proteome</keyword>
<dbReference type="InterPro" id="IPR035472">
    <property type="entry name" value="RpiR-like_SIS"/>
</dbReference>
<proteinExistence type="predicted"/>
<dbReference type="Gene3D" id="1.10.10.10">
    <property type="entry name" value="Winged helix-like DNA-binding domain superfamily/Winged helix DNA-binding domain"/>
    <property type="match status" value="1"/>
</dbReference>
<reference evidence="6 7" key="1">
    <citation type="submission" date="2008-10" db="EMBL/GenBank/DDBJ databases">
        <title>Draft genome sequence of Collinsella stercoris (DSM 13279).</title>
        <authorList>
            <person name="Sudarsanam P."/>
            <person name="Ley R."/>
            <person name="Guruge J."/>
            <person name="Turnbaugh P.J."/>
            <person name="Mahowald M."/>
            <person name="Liep D."/>
            <person name="Gordon J."/>
        </authorList>
    </citation>
    <scope>NUCLEOTIDE SEQUENCE [LARGE SCALE GENOMIC DNA]</scope>
    <source>
        <strain evidence="6 7">DSM 13279</strain>
    </source>
</reference>
<dbReference type="eggNOG" id="COG1737">
    <property type="taxonomic scope" value="Bacteria"/>
</dbReference>
<dbReference type="SUPFAM" id="SSF46689">
    <property type="entry name" value="Homeodomain-like"/>
    <property type="match status" value="1"/>
</dbReference>
<dbReference type="PANTHER" id="PTHR30514">
    <property type="entry name" value="GLUCOKINASE"/>
    <property type="match status" value="1"/>
</dbReference>
<evidence type="ECO:0000256" key="1">
    <source>
        <dbReference type="ARBA" id="ARBA00023015"/>
    </source>
</evidence>
<dbReference type="InterPro" id="IPR047640">
    <property type="entry name" value="RpiR-like"/>
</dbReference>
<evidence type="ECO:0000313" key="7">
    <source>
        <dbReference type="Proteomes" id="UP000003560"/>
    </source>
</evidence>
<evidence type="ECO:0000256" key="3">
    <source>
        <dbReference type="ARBA" id="ARBA00023163"/>
    </source>
</evidence>
<protein>
    <submittedName>
        <fullName evidence="6">SIS domain protein</fullName>
    </submittedName>
</protein>
<keyword evidence="1" id="KW-0805">Transcription regulation</keyword>
<dbReference type="Gene3D" id="3.40.50.10490">
    <property type="entry name" value="Glucose-6-phosphate isomerase like protein, domain 1"/>
    <property type="match status" value="1"/>
</dbReference>
<dbReference type="Proteomes" id="UP000003560">
    <property type="component" value="Unassembled WGS sequence"/>
</dbReference>
<dbReference type="GO" id="GO:1901135">
    <property type="term" value="P:carbohydrate derivative metabolic process"/>
    <property type="evidence" value="ECO:0007669"/>
    <property type="project" value="InterPro"/>
</dbReference>
<dbReference type="InterPro" id="IPR036388">
    <property type="entry name" value="WH-like_DNA-bd_sf"/>
</dbReference>
<dbReference type="InterPro" id="IPR009057">
    <property type="entry name" value="Homeodomain-like_sf"/>
</dbReference>
<comment type="caution">
    <text evidence="6">The sequence shown here is derived from an EMBL/GenBank/DDBJ whole genome shotgun (WGS) entry which is preliminary data.</text>
</comment>
<dbReference type="GO" id="GO:0003700">
    <property type="term" value="F:DNA-binding transcription factor activity"/>
    <property type="evidence" value="ECO:0007669"/>
    <property type="project" value="InterPro"/>
</dbReference>
<sequence length="253" mass="28910">MNSLLTVFNSTEPGDPENTLAKYFLDHFENLKELNVYDVAEECYTSRSGIRRFCQSIGFDNFSALKSCEWEWETHRKFFIGYTDHPAFKGHLSNQIERMMIDVNEQVTEEDLDSLAQLIHDAENVVLLASDFSSMAVREFQQSMLFMHKIPQILTDSFGSENSLASLGPSDLVIVISASGNYARAARSELARSAACRVLVTTNHDCELQEFFDAVLHLSPDGHYGERTVYAKYGINYLFDLIYNRYFEKFGRA</sequence>
<dbReference type="GO" id="GO:0097367">
    <property type="term" value="F:carbohydrate derivative binding"/>
    <property type="evidence" value="ECO:0007669"/>
    <property type="project" value="InterPro"/>
</dbReference>
<organism evidence="6 7">
    <name type="scientific">Collinsella stercoris DSM 13279</name>
    <dbReference type="NCBI Taxonomy" id="445975"/>
    <lineage>
        <taxon>Bacteria</taxon>
        <taxon>Bacillati</taxon>
        <taxon>Actinomycetota</taxon>
        <taxon>Coriobacteriia</taxon>
        <taxon>Coriobacteriales</taxon>
        <taxon>Coriobacteriaceae</taxon>
        <taxon>Collinsella</taxon>
    </lineage>
</organism>
<dbReference type="GO" id="GO:0003677">
    <property type="term" value="F:DNA binding"/>
    <property type="evidence" value="ECO:0007669"/>
    <property type="project" value="UniProtKB-KW"/>
</dbReference>
<accession>B6GDB9</accession>
<dbReference type="EMBL" id="ABXJ01000125">
    <property type="protein sequence ID" value="EEA89735.1"/>
    <property type="molecule type" value="Genomic_DNA"/>
</dbReference>
<reference evidence="6 7" key="2">
    <citation type="submission" date="2008-10" db="EMBL/GenBank/DDBJ databases">
        <authorList>
            <person name="Fulton L."/>
            <person name="Clifton S."/>
            <person name="Fulton B."/>
            <person name="Xu J."/>
            <person name="Minx P."/>
            <person name="Pepin K.H."/>
            <person name="Johnson M."/>
            <person name="Thiruvilangam P."/>
            <person name="Bhonagiri V."/>
            <person name="Nash W.E."/>
            <person name="Mardis E.R."/>
            <person name="Wilson R.K."/>
        </authorList>
    </citation>
    <scope>NUCLEOTIDE SEQUENCE [LARGE SCALE GENOMIC DNA]</scope>
    <source>
        <strain evidence="6 7">DSM 13279</strain>
    </source>
</reference>